<name>A0ABP0RX30_9DINO</name>
<organism evidence="1 2">
    <name type="scientific">Durusdinium trenchii</name>
    <dbReference type="NCBI Taxonomy" id="1381693"/>
    <lineage>
        <taxon>Eukaryota</taxon>
        <taxon>Sar</taxon>
        <taxon>Alveolata</taxon>
        <taxon>Dinophyceae</taxon>
        <taxon>Suessiales</taxon>
        <taxon>Symbiodiniaceae</taxon>
        <taxon>Durusdinium</taxon>
    </lineage>
</organism>
<evidence type="ECO:0008006" key="3">
    <source>
        <dbReference type="Google" id="ProtNLM"/>
    </source>
</evidence>
<protein>
    <recommendedName>
        <fullName evidence="3">Reverse transcriptase Ty1/copia-type domain-containing protein</fullName>
    </recommendedName>
</protein>
<sequence length="498" mass="56745">MWEGLQKHKEIALEESKRTEVEKLLKYKALKVIPPHEARLIRQKLGHRILPSRFVITEKPDEKEPGKFKKKARWCIRGYLDPDLHKIEKQAPTLTNEALSLVLQVSASMDWTLNIGNVEGAFLQGDQLCRKEGALYIEPPPGGMPGIAEGSTTLFKEHITDKLRSRYPFKHWKTDGGEFLGRVIHRSPDGFTIEQTEYAEKLNTIKITRERRRDKGQPLTDREKSQLRGVAGGLNWLSTATRPDLAAMTAKVQQNIQNGTVEQIAEANKAVAEARDFKHVAIKVVPIPLNELAILMTADASWATESDLKSQAAYMVCATTKAMHSGKITPVTPLKWKSQKQDRAVSSTLAAELYTVSKGVAEAVWMKQFFLEVLNSEYDLDNQEELTHDIDIIACTDNKPLFDHVRNDTGMVHDKRQAIEVLLLRRDIKMHRVHIRWIDTKQMPVDCMTKLSVRPTLSRHVLQQSTYAIMEEQEMLNAKRAQRQYKQSHMQQSGVCEM</sequence>
<keyword evidence="2" id="KW-1185">Reference proteome</keyword>
<gene>
    <name evidence="1" type="ORF">CCMP2556_LOCUS48703</name>
</gene>
<reference evidence="1 2" key="1">
    <citation type="submission" date="2024-02" db="EMBL/GenBank/DDBJ databases">
        <authorList>
            <person name="Chen Y."/>
            <person name="Shah S."/>
            <person name="Dougan E. K."/>
            <person name="Thang M."/>
            <person name="Chan C."/>
        </authorList>
    </citation>
    <scope>NUCLEOTIDE SEQUENCE [LARGE SCALE GENOMIC DNA]</scope>
</reference>
<accession>A0ABP0RX30</accession>
<proteinExistence type="predicted"/>
<dbReference type="Proteomes" id="UP001642484">
    <property type="component" value="Unassembled WGS sequence"/>
</dbReference>
<evidence type="ECO:0000313" key="1">
    <source>
        <dbReference type="EMBL" id="CAK9103796.1"/>
    </source>
</evidence>
<comment type="caution">
    <text evidence="1">The sequence shown here is derived from an EMBL/GenBank/DDBJ whole genome shotgun (WGS) entry which is preliminary data.</text>
</comment>
<evidence type="ECO:0000313" key="2">
    <source>
        <dbReference type="Proteomes" id="UP001642484"/>
    </source>
</evidence>
<dbReference type="EMBL" id="CAXAMN010026539">
    <property type="protein sequence ID" value="CAK9103796.1"/>
    <property type="molecule type" value="Genomic_DNA"/>
</dbReference>